<dbReference type="Proteomes" id="UP001153076">
    <property type="component" value="Unassembled WGS sequence"/>
</dbReference>
<evidence type="ECO:0000256" key="1">
    <source>
        <dbReference type="ARBA" id="ARBA00023180"/>
    </source>
</evidence>
<dbReference type="Pfam" id="PF02886">
    <property type="entry name" value="LBP_BPI_CETP_C"/>
    <property type="match status" value="1"/>
</dbReference>
<evidence type="ECO:0000259" key="4">
    <source>
        <dbReference type="SMART" id="SM00329"/>
    </source>
</evidence>
<dbReference type="OrthoDB" id="10255543at2759"/>
<dbReference type="InterPro" id="IPR017942">
    <property type="entry name" value="Lipid-bd_serum_glycop_N"/>
</dbReference>
<name>A0A9Q1GUE0_9CARY</name>
<dbReference type="PANTHER" id="PTHR46801:SF2">
    <property type="entry name" value="LIPOPOLYSACCHARIDE-BINDING PROTEIN"/>
    <property type="match status" value="1"/>
</dbReference>
<feature type="chain" id="PRO_5040287161" evidence="2">
    <location>
        <begin position="22"/>
        <end position="501"/>
    </location>
</feature>
<evidence type="ECO:0000259" key="3">
    <source>
        <dbReference type="SMART" id="SM00328"/>
    </source>
</evidence>
<evidence type="ECO:0000313" key="5">
    <source>
        <dbReference type="EMBL" id="KAJ8425729.1"/>
    </source>
</evidence>
<dbReference type="SUPFAM" id="SSF55394">
    <property type="entry name" value="Bactericidal permeability-increasing protein, BPI"/>
    <property type="match status" value="2"/>
</dbReference>
<reference evidence="5" key="1">
    <citation type="submission" date="2022-04" db="EMBL/GenBank/DDBJ databases">
        <title>Carnegiea gigantea Genome sequencing and assembly v2.</title>
        <authorList>
            <person name="Copetti D."/>
            <person name="Sanderson M.J."/>
            <person name="Burquez A."/>
            <person name="Wojciechowski M.F."/>
        </authorList>
    </citation>
    <scope>NUCLEOTIDE SEQUENCE</scope>
    <source>
        <strain evidence="5">SGP5-SGP5p</strain>
        <tissue evidence="5">Aerial part</tissue>
    </source>
</reference>
<feature type="domain" description="Lipid-binding serum glycoprotein N-terminal" evidence="3">
    <location>
        <begin position="36"/>
        <end position="259"/>
    </location>
</feature>
<feature type="signal peptide" evidence="2">
    <location>
        <begin position="1"/>
        <end position="21"/>
    </location>
</feature>
<evidence type="ECO:0000256" key="2">
    <source>
        <dbReference type="SAM" id="SignalP"/>
    </source>
</evidence>
<keyword evidence="2" id="KW-0732">Signal</keyword>
<keyword evidence="1" id="KW-0325">Glycoprotein</keyword>
<dbReference type="EMBL" id="JAKOGI010001417">
    <property type="protein sequence ID" value="KAJ8425729.1"/>
    <property type="molecule type" value="Genomic_DNA"/>
</dbReference>
<dbReference type="Gene3D" id="3.15.10.10">
    <property type="entry name" value="Bactericidal permeability-increasing protein, domain 1"/>
    <property type="match status" value="1"/>
</dbReference>
<protein>
    <submittedName>
        <fullName evidence="5">Uncharacterized protein</fullName>
    </submittedName>
</protein>
<accession>A0A9Q1GUE0</accession>
<evidence type="ECO:0000313" key="6">
    <source>
        <dbReference type="Proteomes" id="UP001153076"/>
    </source>
</evidence>
<dbReference type="GO" id="GO:0005615">
    <property type="term" value="C:extracellular space"/>
    <property type="evidence" value="ECO:0007669"/>
    <property type="project" value="InterPro"/>
</dbReference>
<feature type="domain" description="Lipid-binding serum glycoprotein C-terminal" evidence="4">
    <location>
        <begin position="277"/>
        <end position="475"/>
    </location>
</feature>
<sequence>MAASILGKVFIFLSILSIISNAHLQSKERGFISVSISEKGLDFLKNLLIGKAISTLTPLELSPIEETVRIRLVGKVDISLSNIVIYHIDVPSSDIELGDSGITITGSGATANLSMDWKYTYKNWFIEVSDSGKASVQVEDMEVGMTVSLTKPGENLELSLLESRCDVGDIDIKVDGGASWLYQGLVDAFGNHIETAVQDAILKKLSAGISKIDSLLRSLPTEIKVDDTSALNVTFVSDPILSDSFIDFVINGLFVPRHKALVSPNRHQISKASARCYNPAKMIAISLHEDVFNSASSVYFNAGLMWWKIDKIPHQPLLNTTEWKEVVPQLYEEYPNDGMALNISVTSPPLVHISDGQMEATIYADVVIDVLDDVQVVPVACISLVMSASGSAEISGNNLTANVKLDDFSLSAKWSNIGDLQISVIEPIISEVLNDGLLPELNSHLMSGFPLPLIHGFSLQNAEVDYSDSTITVCSDVAYREDNEILKKFSFSNIFAFHMVR</sequence>
<dbReference type="PIRSF" id="PIRSF002417">
    <property type="entry name" value="Lipid_binding_protein"/>
    <property type="match status" value="1"/>
</dbReference>
<organism evidence="5 6">
    <name type="scientific">Carnegiea gigantea</name>
    <dbReference type="NCBI Taxonomy" id="171969"/>
    <lineage>
        <taxon>Eukaryota</taxon>
        <taxon>Viridiplantae</taxon>
        <taxon>Streptophyta</taxon>
        <taxon>Embryophyta</taxon>
        <taxon>Tracheophyta</taxon>
        <taxon>Spermatophyta</taxon>
        <taxon>Magnoliopsida</taxon>
        <taxon>eudicotyledons</taxon>
        <taxon>Gunneridae</taxon>
        <taxon>Pentapetalae</taxon>
        <taxon>Caryophyllales</taxon>
        <taxon>Cactineae</taxon>
        <taxon>Cactaceae</taxon>
        <taxon>Cactoideae</taxon>
        <taxon>Echinocereeae</taxon>
        <taxon>Carnegiea</taxon>
    </lineage>
</organism>
<dbReference type="PANTHER" id="PTHR46801">
    <property type="entry name" value="OS06G0309200 PROTEIN"/>
    <property type="match status" value="1"/>
</dbReference>
<dbReference type="InterPro" id="IPR045897">
    <property type="entry name" value="BPI/LBP_pln"/>
</dbReference>
<gene>
    <name evidence="5" type="ORF">Cgig2_017922</name>
</gene>
<keyword evidence="6" id="KW-1185">Reference proteome</keyword>
<dbReference type="GO" id="GO:0008289">
    <property type="term" value="F:lipid binding"/>
    <property type="evidence" value="ECO:0007669"/>
    <property type="project" value="InterPro"/>
</dbReference>
<dbReference type="SMART" id="SM00328">
    <property type="entry name" value="BPI1"/>
    <property type="match status" value="1"/>
</dbReference>
<dbReference type="Pfam" id="PF01273">
    <property type="entry name" value="LBP_BPI_CETP"/>
    <property type="match status" value="1"/>
</dbReference>
<dbReference type="AlphaFoldDB" id="A0A9Q1GUE0"/>
<dbReference type="Gene3D" id="3.15.20.10">
    <property type="entry name" value="Bactericidal permeability-increasing protein, domain 2"/>
    <property type="match status" value="1"/>
</dbReference>
<dbReference type="InterPro" id="IPR017943">
    <property type="entry name" value="Bactericidal_perm-incr_a/b_dom"/>
</dbReference>
<comment type="caution">
    <text evidence="5">The sequence shown here is derived from an EMBL/GenBank/DDBJ whole genome shotgun (WGS) entry which is preliminary data.</text>
</comment>
<dbReference type="InterPro" id="IPR030675">
    <property type="entry name" value="BPI/LBP"/>
</dbReference>
<proteinExistence type="predicted"/>
<dbReference type="SMART" id="SM00329">
    <property type="entry name" value="BPI2"/>
    <property type="match status" value="1"/>
</dbReference>
<dbReference type="InterPro" id="IPR001124">
    <property type="entry name" value="Lipid-bd_serum_glycop_C"/>
</dbReference>